<keyword evidence="2" id="KW-1003">Cell membrane</keyword>
<sequence length="554" mass="63252">MGTCRLLERQGGFYLAFFVFNCLPMCCYMVMKKNGEAMFSFACFMLLINLVICFLIDKLPLLARRILKILLLAAFFVPFVIEGVVVYNYTALIGVGVVASLLETNMKEAGEFVTMYMGAQEWILVALLASGGAWLFLNKPWRKLHFDQTGKRVLTSCLLVVTITYTVILFSLHIEVLWDTMFPMQRLVLSSSTAIDNIRAYRELSSHLDADVELTRNDSKIKNVVFILGESTNRNHMHLYGYYLPNTPNLDDMAARGEISVFRDVVSPHSTTIAVLSKLFTFCNHESDKPWYEYSNLIDIMNSAGYKTYWLSNQESSGIWGNVAQIYAAHSNVSHFTRIRDSREDDGLEDGALFPLVDEAIAQRAEDKNFYVVHLMGGHGLYYNRFPYIFTKFTKDDIQLEVNEAQKTVIAQYDDALYYNDYIVSGIIDKFRCTGEDSIVVYVPDHGEAVYDEGGFTGHIEENPSRHMIEIPVIIWASDKFKELHPEKWAAIQAAVNNPYMTDDMIHTMLDIVDVQTAGYDPARSIINRQFDVSRPRFFDDKNYDTEIKNGVVQ</sequence>
<dbReference type="InterPro" id="IPR040423">
    <property type="entry name" value="PEA_transferase"/>
</dbReference>
<dbReference type="AlphaFoldDB" id="A0A6I2UFX7"/>
<evidence type="ECO:0000313" key="9">
    <source>
        <dbReference type="EMBL" id="MSU08081.1"/>
    </source>
</evidence>
<dbReference type="InterPro" id="IPR017850">
    <property type="entry name" value="Alkaline_phosphatase_core_sf"/>
</dbReference>
<dbReference type="PANTHER" id="PTHR30443:SF2">
    <property type="entry name" value="PHOSPHOETHANOLAMINE TRANSFERASE EPTC"/>
    <property type="match status" value="1"/>
</dbReference>
<dbReference type="PANTHER" id="PTHR30443">
    <property type="entry name" value="INNER MEMBRANE PROTEIN"/>
    <property type="match status" value="1"/>
</dbReference>
<feature type="transmembrane region" description="Helical" evidence="7">
    <location>
        <begin position="122"/>
        <end position="141"/>
    </location>
</feature>
<keyword evidence="6 7" id="KW-0472">Membrane</keyword>
<evidence type="ECO:0000256" key="1">
    <source>
        <dbReference type="ARBA" id="ARBA00004651"/>
    </source>
</evidence>
<feature type="transmembrane region" description="Helical" evidence="7">
    <location>
        <begin position="153"/>
        <end position="174"/>
    </location>
</feature>
<dbReference type="EMBL" id="VUNR01000005">
    <property type="protein sequence ID" value="MSU08081.1"/>
    <property type="molecule type" value="Genomic_DNA"/>
</dbReference>
<dbReference type="InterPro" id="IPR058130">
    <property type="entry name" value="PEA_transf_C"/>
</dbReference>
<proteinExistence type="predicted"/>
<evidence type="ECO:0000256" key="4">
    <source>
        <dbReference type="ARBA" id="ARBA00022692"/>
    </source>
</evidence>
<comment type="subcellular location">
    <subcellularLocation>
        <location evidence="1">Cell membrane</location>
        <topology evidence="1">Multi-pass membrane protein</topology>
    </subcellularLocation>
</comment>
<keyword evidence="3 9" id="KW-0808">Transferase</keyword>
<feature type="transmembrane region" description="Helical" evidence="7">
    <location>
        <begin position="69"/>
        <end position="102"/>
    </location>
</feature>
<dbReference type="Gene3D" id="3.40.720.10">
    <property type="entry name" value="Alkaline Phosphatase, subunit A"/>
    <property type="match status" value="1"/>
</dbReference>
<dbReference type="GO" id="GO:0005886">
    <property type="term" value="C:plasma membrane"/>
    <property type="evidence" value="ECO:0007669"/>
    <property type="project" value="UniProtKB-SubCell"/>
</dbReference>
<protein>
    <submittedName>
        <fullName evidence="9">Lipid A phosphoethanolamine transferase</fullName>
    </submittedName>
</protein>
<dbReference type="Proteomes" id="UP000433181">
    <property type="component" value="Unassembled WGS sequence"/>
</dbReference>
<organism evidence="9 10">
    <name type="scientific">Anaerovibrio slackiae</name>
    <dbReference type="NCBI Taxonomy" id="2652309"/>
    <lineage>
        <taxon>Bacteria</taxon>
        <taxon>Bacillati</taxon>
        <taxon>Bacillota</taxon>
        <taxon>Negativicutes</taxon>
        <taxon>Selenomonadales</taxon>
        <taxon>Selenomonadaceae</taxon>
        <taxon>Anaerovibrio</taxon>
    </lineage>
</organism>
<comment type="caution">
    <text evidence="9">The sequence shown here is derived from an EMBL/GenBank/DDBJ whole genome shotgun (WGS) entry which is preliminary data.</text>
</comment>
<gene>
    <name evidence="9" type="ORF">FYJ84_03620</name>
</gene>
<accession>A0A6I2UFX7</accession>
<dbReference type="GO" id="GO:0009244">
    <property type="term" value="P:lipopolysaccharide core region biosynthetic process"/>
    <property type="evidence" value="ECO:0007669"/>
    <property type="project" value="TreeGrafter"/>
</dbReference>
<dbReference type="Pfam" id="PF00884">
    <property type="entry name" value="Sulfatase"/>
    <property type="match status" value="1"/>
</dbReference>
<keyword evidence="10" id="KW-1185">Reference proteome</keyword>
<name>A0A6I2UFX7_9FIRM</name>
<keyword evidence="4 7" id="KW-0812">Transmembrane</keyword>
<evidence type="ECO:0000256" key="5">
    <source>
        <dbReference type="ARBA" id="ARBA00022989"/>
    </source>
</evidence>
<feature type="domain" description="Sulfatase N-terminal" evidence="8">
    <location>
        <begin position="222"/>
        <end position="514"/>
    </location>
</feature>
<keyword evidence="5 7" id="KW-1133">Transmembrane helix</keyword>
<feature type="transmembrane region" description="Helical" evidence="7">
    <location>
        <begin position="37"/>
        <end position="57"/>
    </location>
</feature>
<feature type="transmembrane region" description="Helical" evidence="7">
    <location>
        <begin position="12"/>
        <end position="31"/>
    </location>
</feature>
<dbReference type="SUPFAM" id="SSF53649">
    <property type="entry name" value="Alkaline phosphatase-like"/>
    <property type="match status" value="1"/>
</dbReference>
<evidence type="ECO:0000256" key="7">
    <source>
        <dbReference type="SAM" id="Phobius"/>
    </source>
</evidence>
<reference evidence="9 10" key="1">
    <citation type="submission" date="2019-08" db="EMBL/GenBank/DDBJ databases">
        <title>In-depth cultivation of the pig gut microbiome towards novel bacterial diversity and tailored functional studies.</title>
        <authorList>
            <person name="Wylensek D."/>
            <person name="Hitch T.C.A."/>
            <person name="Clavel T."/>
        </authorList>
    </citation>
    <scope>NUCLEOTIDE SEQUENCE [LARGE SCALE GENOMIC DNA]</scope>
    <source>
        <strain evidence="9 10">WCA-693-APC-5D-A</strain>
    </source>
</reference>
<evidence type="ECO:0000259" key="8">
    <source>
        <dbReference type="Pfam" id="PF00884"/>
    </source>
</evidence>
<evidence type="ECO:0000256" key="2">
    <source>
        <dbReference type="ARBA" id="ARBA00022475"/>
    </source>
</evidence>
<evidence type="ECO:0000256" key="6">
    <source>
        <dbReference type="ARBA" id="ARBA00023136"/>
    </source>
</evidence>
<dbReference type="InterPro" id="IPR000917">
    <property type="entry name" value="Sulfatase_N"/>
</dbReference>
<dbReference type="GO" id="GO:0016776">
    <property type="term" value="F:phosphotransferase activity, phosphate group as acceptor"/>
    <property type="evidence" value="ECO:0007669"/>
    <property type="project" value="TreeGrafter"/>
</dbReference>
<dbReference type="CDD" id="cd16017">
    <property type="entry name" value="LptA"/>
    <property type="match status" value="1"/>
</dbReference>
<evidence type="ECO:0000313" key="10">
    <source>
        <dbReference type="Proteomes" id="UP000433181"/>
    </source>
</evidence>
<evidence type="ECO:0000256" key="3">
    <source>
        <dbReference type="ARBA" id="ARBA00022679"/>
    </source>
</evidence>